<proteinExistence type="predicted"/>
<name>A0A165YWN8_9AGAM</name>
<keyword evidence="2" id="KW-1185">Reference proteome</keyword>
<evidence type="ECO:0000313" key="1">
    <source>
        <dbReference type="EMBL" id="KZP09996.1"/>
    </source>
</evidence>
<reference evidence="1 2" key="1">
    <citation type="journal article" date="2016" name="Mol. Biol. Evol.">
        <title>Comparative Genomics of Early-Diverging Mushroom-Forming Fungi Provides Insights into the Origins of Lignocellulose Decay Capabilities.</title>
        <authorList>
            <person name="Nagy L.G."/>
            <person name="Riley R."/>
            <person name="Tritt A."/>
            <person name="Adam C."/>
            <person name="Daum C."/>
            <person name="Floudas D."/>
            <person name="Sun H."/>
            <person name="Yadav J.S."/>
            <person name="Pangilinan J."/>
            <person name="Larsson K.H."/>
            <person name="Matsuura K."/>
            <person name="Barry K."/>
            <person name="Labutti K."/>
            <person name="Kuo R."/>
            <person name="Ohm R.A."/>
            <person name="Bhattacharya S.S."/>
            <person name="Shirouzu T."/>
            <person name="Yoshinaga Y."/>
            <person name="Martin F.M."/>
            <person name="Grigoriev I.V."/>
            <person name="Hibbett D.S."/>
        </authorList>
    </citation>
    <scope>NUCLEOTIDE SEQUENCE [LARGE SCALE GENOMIC DNA]</scope>
    <source>
        <strain evidence="1 2">CBS 109695</strain>
    </source>
</reference>
<evidence type="ECO:0000313" key="2">
    <source>
        <dbReference type="Proteomes" id="UP000076532"/>
    </source>
</evidence>
<protein>
    <submittedName>
        <fullName evidence="1">Uncharacterized protein</fullName>
    </submittedName>
</protein>
<feature type="non-terminal residue" evidence="1">
    <location>
        <position position="1"/>
    </location>
</feature>
<sequence>TSDPVLSDFQYCRSFAFTSSNRPISLTYKAFQTSGALGFASMLSARLVICTPFPSKIHWMPSTSYRFDQANENRPLALIQVPCHTDPQLCSP</sequence>
<dbReference type="AlphaFoldDB" id="A0A165YWN8"/>
<dbReference type="EMBL" id="KV417688">
    <property type="protein sequence ID" value="KZP09996.1"/>
    <property type="molecule type" value="Genomic_DNA"/>
</dbReference>
<organism evidence="1 2">
    <name type="scientific">Athelia psychrophila</name>
    <dbReference type="NCBI Taxonomy" id="1759441"/>
    <lineage>
        <taxon>Eukaryota</taxon>
        <taxon>Fungi</taxon>
        <taxon>Dikarya</taxon>
        <taxon>Basidiomycota</taxon>
        <taxon>Agaricomycotina</taxon>
        <taxon>Agaricomycetes</taxon>
        <taxon>Agaricomycetidae</taxon>
        <taxon>Atheliales</taxon>
        <taxon>Atheliaceae</taxon>
        <taxon>Athelia</taxon>
    </lineage>
</organism>
<gene>
    <name evidence="1" type="ORF">FIBSPDRAFT_873034</name>
</gene>
<dbReference type="Proteomes" id="UP000076532">
    <property type="component" value="Unassembled WGS sequence"/>
</dbReference>
<accession>A0A165YWN8</accession>